<protein>
    <submittedName>
        <fullName evidence="1">Uncharacterized protein</fullName>
    </submittedName>
</protein>
<proteinExistence type="predicted"/>
<evidence type="ECO:0000313" key="1">
    <source>
        <dbReference type="EMBL" id="AHF24035.1"/>
    </source>
</evidence>
<accession>W0FM16</accession>
<sequence>MRKENTMADMTGTCPFCGQTRLVEADTQQEADILAGKYCTCDNLLKKQRILEDNVDELCGENAQTYGMEQLIEEAIDVLKAAGALCLRECADSIAMRIAGTSISVRRTKDGVKVERKKVSSVRLEV</sequence>
<organism evidence="1">
    <name type="scientific">uncultured bacterium Contig643</name>
    <dbReference type="NCBI Taxonomy" id="1393602"/>
    <lineage>
        <taxon>Bacteria</taxon>
        <taxon>environmental samples</taxon>
    </lineage>
</organism>
<dbReference type="AlphaFoldDB" id="W0FM16"/>
<dbReference type="EMBL" id="KC246783">
    <property type="protein sequence ID" value="AHF24035.1"/>
    <property type="molecule type" value="Genomic_DNA"/>
</dbReference>
<name>W0FM16_9BACT</name>
<reference evidence="1" key="1">
    <citation type="journal article" date="2013" name="PLoS ONE">
        <title>Metagenomic insights into the carbohydrate-active enzymes carried by the microorganisms adhering to solid digesta in the rumen of cows.</title>
        <authorList>
            <person name="Wang L."/>
            <person name="Hatem A."/>
            <person name="Catalyurek U.V."/>
            <person name="Morrison M."/>
            <person name="Yu Z."/>
        </authorList>
    </citation>
    <scope>NUCLEOTIDE SEQUENCE</scope>
</reference>